<feature type="domain" description="AB hydrolase-1" evidence="2">
    <location>
        <begin position="27"/>
        <end position="258"/>
    </location>
</feature>
<gene>
    <name evidence="3" type="ORF">FHR90_001333</name>
</gene>
<dbReference type="PRINTS" id="PR00111">
    <property type="entry name" value="ABHYDROLASE"/>
</dbReference>
<dbReference type="AlphaFoldDB" id="A0A839UZG0"/>
<dbReference type="SUPFAM" id="SSF53474">
    <property type="entry name" value="alpha/beta-Hydrolases"/>
    <property type="match status" value="1"/>
</dbReference>
<dbReference type="InterPro" id="IPR000073">
    <property type="entry name" value="AB_hydrolase_1"/>
</dbReference>
<dbReference type="Gene3D" id="3.40.50.1820">
    <property type="entry name" value="alpha/beta hydrolase"/>
    <property type="match status" value="1"/>
</dbReference>
<keyword evidence="1" id="KW-0378">Hydrolase</keyword>
<proteinExistence type="predicted"/>
<evidence type="ECO:0000313" key="3">
    <source>
        <dbReference type="EMBL" id="MBB3173510.1"/>
    </source>
</evidence>
<evidence type="ECO:0000313" key="4">
    <source>
        <dbReference type="Proteomes" id="UP000557688"/>
    </source>
</evidence>
<organism evidence="3 4">
    <name type="scientific">Endobacter medicaginis</name>
    <dbReference type="NCBI Taxonomy" id="1181271"/>
    <lineage>
        <taxon>Bacteria</taxon>
        <taxon>Pseudomonadati</taxon>
        <taxon>Pseudomonadota</taxon>
        <taxon>Alphaproteobacteria</taxon>
        <taxon>Acetobacterales</taxon>
        <taxon>Acetobacteraceae</taxon>
        <taxon>Endobacter</taxon>
    </lineage>
</organism>
<reference evidence="3 4" key="1">
    <citation type="submission" date="2020-08" db="EMBL/GenBank/DDBJ databases">
        <title>Genomic Encyclopedia of Type Strains, Phase III (KMG-III): the genomes of soil and plant-associated and newly described type strains.</title>
        <authorList>
            <person name="Whitman W."/>
        </authorList>
    </citation>
    <scope>NUCLEOTIDE SEQUENCE [LARGE SCALE GENOMIC DNA]</scope>
    <source>
        <strain evidence="3 4">CECT 8088</strain>
    </source>
</reference>
<evidence type="ECO:0000259" key="2">
    <source>
        <dbReference type="Pfam" id="PF12697"/>
    </source>
</evidence>
<protein>
    <submittedName>
        <fullName evidence="3">Pimeloyl-ACP methyl ester carboxylesterase</fullName>
    </submittedName>
</protein>
<dbReference type="InterPro" id="IPR029058">
    <property type="entry name" value="AB_hydrolase_fold"/>
</dbReference>
<accession>A0A839UZG0</accession>
<dbReference type="PANTHER" id="PTHR46118">
    <property type="entry name" value="PROTEIN ABHD11"/>
    <property type="match status" value="1"/>
</dbReference>
<dbReference type="InterPro" id="IPR000639">
    <property type="entry name" value="Epox_hydrolase-like"/>
</dbReference>
<dbReference type="PANTHER" id="PTHR46118:SF4">
    <property type="entry name" value="PROTEIN ABHD11"/>
    <property type="match status" value="1"/>
</dbReference>
<keyword evidence="4" id="KW-1185">Reference proteome</keyword>
<dbReference type="Proteomes" id="UP000557688">
    <property type="component" value="Unassembled WGS sequence"/>
</dbReference>
<evidence type="ECO:0000256" key="1">
    <source>
        <dbReference type="ARBA" id="ARBA00022801"/>
    </source>
</evidence>
<name>A0A839UZG0_9PROT</name>
<dbReference type="EMBL" id="JACHXV010000004">
    <property type="protein sequence ID" value="MBB3173510.1"/>
    <property type="molecule type" value="Genomic_DNA"/>
</dbReference>
<comment type="caution">
    <text evidence="3">The sequence shown here is derived from an EMBL/GenBank/DDBJ whole genome shotgun (WGS) entry which is preliminary data.</text>
</comment>
<dbReference type="GO" id="GO:0016787">
    <property type="term" value="F:hydrolase activity"/>
    <property type="evidence" value="ECO:0007669"/>
    <property type="project" value="UniProtKB-KW"/>
</dbReference>
<dbReference type="PRINTS" id="PR00412">
    <property type="entry name" value="EPOXHYDRLASE"/>
</dbReference>
<dbReference type="Pfam" id="PF12697">
    <property type="entry name" value="Abhydrolase_6"/>
    <property type="match status" value="1"/>
</dbReference>
<sequence length="268" mass="29454">MNDGSTDLRLNVIERAPEGDVPAGPPVVLIHGLFGRARNLGFIQRQLSARWRTLAIDLRSHGDSPHGMLDYHALAGDIVETLAVHDALPAMIMGHSMGGKAAMMTALLHPAQVERLVVADIPPARTGHGNSDVAQAMLDLEFPRPLDRKSAEAALAAVIEDGGTRALMVQNIRLGDDPGWTIGLREIVASMSNIESWPYIPDGYAYTGPTLFLRGANSPYLRAEHLPEIRRLFPRFELETIPDAGHWLHVEQPERFVALLKAFLERSF</sequence>